<evidence type="ECO:0000313" key="2">
    <source>
        <dbReference type="Proteomes" id="UP000501063"/>
    </source>
</evidence>
<dbReference type="RefSeq" id="WP_024763390.1">
    <property type="nucleotide sequence ID" value="NZ_CP049140.1"/>
</dbReference>
<accession>A0A6G6J2C9</accession>
<organism evidence="1 2">
    <name type="scientific">Pseudomonas nitroreducens</name>
    <dbReference type="NCBI Taxonomy" id="46680"/>
    <lineage>
        <taxon>Bacteria</taxon>
        <taxon>Pseudomonadati</taxon>
        <taxon>Pseudomonadota</taxon>
        <taxon>Gammaproteobacteria</taxon>
        <taxon>Pseudomonadales</taxon>
        <taxon>Pseudomonadaceae</taxon>
        <taxon>Pseudomonas</taxon>
    </lineage>
</organism>
<dbReference type="AlphaFoldDB" id="A0A6G6J2C9"/>
<dbReference type="EMBL" id="CP049140">
    <property type="protein sequence ID" value="QIE89220.1"/>
    <property type="molecule type" value="Genomic_DNA"/>
</dbReference>
<evidence type="ECO:0000313" key="1">
    <source>
        <dbReference type="EMBL" id="QIE89220.1"/>
    </source>
</evidence>
<protein>
    <submittedName>
        <fullName evidence="1">Uncharacterized protein</fullName>
    </submittedName>
</protein>
<reference evidence="1 2" key="1">
    <citation type="submission" date="2020-02" db="EMBL/GenBank/DDBJ databases">
        <title>Integrative conjugative elements (ICEs) and plasmids drive adaptation of Pseudomonas nitroreducens strain HBP1 to wastewater environment.</title>
        <authorList>
            <person name="Sentchilo V."/>
            <person name="Carraro N."/>
            <person name="Bertelli C."/>
            <person name="van der Meer J.R."/>
        </authorList>
    </citation>
    <scope>NUCLEOTIDE SEQUENCE [LARGE SCALE GENOMIC DNA]</scope>
    <source>
        <strain evidence="1 2">HBP1</strain>
    </source>
</reference>
<proteinExistence type="predicted"/>
<gene>
    <name evidence="1" type="ORF">G5B91_24325</name>
</gene>
<dbReference type="Proteomes" id="UP000501063">
    <property type="component" value="Chromosome"/>
</dbReference>
<dbReference type="KEGG" id="pnt:G5B91_24325"/>
<sequence>MDFVDALNRVAKRMERILYVSAEQVANEREQLLGYLTALHDFGVIDWCERAELSHMAYQASKRCGLIPRDRDGDDTSPQAGRYVVQCSVPHAGSQAGARWVETYTADTRGNCELWLHCILTNRIGPQRARENYHVIEQQVKA</sequence>
<name>A0A6G6J2C9_PSENT</name>